<dbReference type="EMBL" id="JAPWGW010000001">
    <property type="protein sequence ID" value="MCZ4296429.1"/>
    <property type="molecule type" value="Genomic_DNA"/>
</dbReference>
<protein>
    <submittedName>
        <fullName evidence="2">Copper-binding protein</fullName>
    </submittedName>
</protein>
<dbReference type="InterPro" id="IPR021647">
    <property type="entry name" value="CusF_Ec"/>
</dbReference>
<gene>
    <name evidence="2" type="ORF">O4G74_00015</name>
</gene>
<dbReference type="Proteomes" id="UP001083770">
    <property type="component" value="Unassembled WGS sequence"/>
</dbReference>
<dbReference type="InterPro" id="IPR042230">
    <property type="entry name" value="CusF_sf"/>
</dbReference>
<proteinExistence type="predicted"/>
<feature type="signal peptide" evidence="1">
    <location>
        <begin position="1"/>
        <end position="18"/>
    </location>
</feature>
<dbReference type="Pfam" id="PF11604">
    <property type="entry name" value="CusF_Ec"/>
    <property type="match status" value="1"/>
</dbReference>
<accession>A0ABT4LTE5</accession>
<keyword evidence="3" id="KW-1185">Reference proteome</keyword>
<keyword evidence="1" id="KW-0732">Signal</keyword>
<sequence>MTPLNLIAVSLFAFGLVACDNARDTLPASGDTAATPMDIAEDNAMHHAGHKAGNGGIGHAFGTIRSVDDEQDFLTIEHGPFEGIAMGAMTMGFGIMGGVDLSRFSEGDEVEFMVKQGRDASYRIMAICKKNTDGANCLDGVMDHQESNGKVAE</sequence>
<name>A0ABT4LTE5_9PROT</name>
<evidence type="ECO:0000256" key="1">
    <source>
        <dbReference type="SAM" id="SignalP"/>
    </source>
</evidence>
<reference evidence="2" key="1">
    <citation type="submission" date="2022-12" db="EMBL/GenBank/DDBJ databases">
        <title>Bacterial isolates from different developmental stages of Nematostella vectensis.</title>
        <authorList>
            <person name="Fraune S."/>
        </authorList>
    </citation>
    <scope>NUCLEOTIDE SEQUENCE</scope>
    <source>
        <strain evidence="2">G21632-S1</strain>
    </source>
</reference>
<evidence type="ECO:0000313" key="3">
    <source>
        <dbReference type="Proteomes" id="UP001083770"/>
    </source>
</evidence>
<dbReference type="Gene3D" id="2.40.50.320">
    <property type="entry name" value="Copper binding periplasmic protein CusF"/>
    <property type="match status" value="1"/>
</dbReference>
<evidence type="ECO:0000313" key="2">
    <source>
        <dbReference type="EMBL" id="MCZ4296429.1"/>
    </source>
</evidence>
<comment type="caution">
    <text evidence="2">The sequence shown here is derived from an EMBL/GenBank/DDBJ whole genome shotgun (WGS) entry which is preliminary data.</text>
</comment>
<dbReference type="RefSeq" id="WP_269400624.1">
    <property type="nucleotide sequence ID" value="NZ_JAPWGW010000001.1"/>
</dbReference>
<organism evidence="2 3">
    <name type="scientific">Henriciella marina</name>
    <dbReference type="NCBI Taxonomy" id="453851"/>
    <lineage>
        <taxon>Bacteria</taxon>
        <taxon>Pseudomonadati</taxon>
        <taxon>Pseudomonadota</taxon>
        <taxon>Alphaproteobacteria</taxon>
        <taxon>Hyphomonadales</taxon>
        <taxon>Hyphomonadaceae</taxon>
        <taxon>Henriciella</taxon>
    </lineage>
</organism>
<feature type="chain" id="PRO_5047373055" evidence="1">
    <location>
        <begin position="19"/>
        <end position="153"/>
    </location>
</feature>